<organism evidence="2 3">
    <name type="scientific">Micromonospora avicenniae</name>
    <dbReference type="NCBI Taxonomy" id="1198245"/>
    <lineage>
        <taxon>Bacteria</taxon>
        <taxon>Bacillati</taxon>
        <taxon>Actinomycetota</taxon>
        <taxon>Actinomycetes</taxon>
        <taxon>Micromonosporales</taxon>
        <taxon>Micromonosporaceae</taxon>
        <taxon>Micromonospora</taxon>
    </lineage>
</organism>
<name>A0A1N7DTX7_9ACTN</name>
<dbReference type="InterPro" id="IPR023796">
    <property type="entry name" value="Serpin_dom"/>
</dbReference>
<evidence type="ECO:0000313" key="3">
    <source>
        <dbReference type="Proteomes" id="UP000186004"/>
    </source>
</evidence>
<keyword evidence="3" id="KW-1185">Reference proteome</keyword>
<feature type="domain" description="Serpin" evidence="1">
    <location>
        <begin position="22"/>
        <end position="156"/>
    </location>
</feature>
<evidence type="ECO:0000313" key="2">
    <source>
        <dbReference type="EMBL" id="SIR79270.1"/>
    </source>
</evidence>
<gene>
    <name evidence="2" type="ORF">SAMN05444858_11872</name>
</gene>
<dbReference type="STRING" id="1198245.SAMN05444858_11872"/>
<dbReference type="Pfam" id="PF00079">
    <property type="entry name" value="Serpin"/>
    <property type="match status" value="1"/>
</dbReference>
<dbReference type="EMBL" id="FTNF01000018">
    <property type="protein sequence ID" value="SIR79270.1"/>
    <property type="molecule type" value="Genomic_DNA"/>
</dbReference>
<sequence length="412" mass="43487">MVSTGPVARYAERMHHLIGSGHHIASPLGAWLLLALVGPAATGRTRTELEEVLGADADRAAATARTLLDAPHPLVASASALWERTATDALAEWRAALPKSTETGPLPEQAALDAWARERTMGMIEKFPLTVEPDTLLVMATALATRITWASPFQVASADALGPGSTWAGELRRVLRTPWHGHTCWIAGTARAGDVAVHAAQAKPETVDGRAAGLLVVSVAALPEVPASDVLAAAHEVAINATTFPGRGRRSLYDLPLGETPLWTLREEQTRAFGREERLSAVLPCWTAESRHDLTTKGLGFDRAVGALGELMGAPGLGYEAAQAATARYGRYGFEAAAVTALAAVTGLPPEAVVRVADLRFGHPYAVVAVATDTRDGLPAGPWHGVPVYSAWVARPEELPEADLADRPDLLS</sequence>
<proteinExistence type="predicted"/>
<dbReference type="InterPro" id="IPR042178">
    <property type="entry name" value="Serpin_sf_1"/>
</dbReference>
<protein>
    <submittedName>
        <fullName evidence="2">Serpin (Serine protease inhibitor)</fullName>
    </submittedName>
</protein>
<dbReference type="SUPFAM" id="SSF56574">
    <property type="entry name" value="Serpins"/>
    <property type="match status" value="1"/>
</dbReference>
<dbReference type="Gene3D" id="3.30.497.10">
    <property type="entry name" value="Antithrombin, subunit I, domain 2"/>
    <property type="match status" value="1"/>
</dbReference>
<dbReference type="AlphaFoldDB" id="A0A1N7DTX7"/>
<reference evidence="2 3" key="1">
    <citation type="submission" date="2017-01" db="EMBL/GenBank/DDBJ databases">
        <authorList>
            <person name="Mah S.A."/>
            <person name="Swanson W.J."/>
            <person name="Moy G.W."/>
            <person name="Vacquier V.D."/>
        </authorList>
    </citation>
    <scope>NUCLEOTIDE SEQUENCE [LARGE SCALE GENOMIC DNA]</scope>
    <source>
        <strain evidence="2 3">DSM 45758</strain>
    </source>
</reference>
<accession>A0A1N7DTX7</accession>
<dbReference type="Proteomes" id="UP000186004">
    <property type="component" value="Unassembled WGS sequence"/>
</dbReference>
<evidence type="ECO:0000259" key="1">
    <source>
        <dbReference type="Pfam" id="PF00079"/>
    </source>
</evidence>
<dbReference type="InterPro" id="IPR036186">
    <property type="entry name" value="Serpin_sf"/>
</dbReference>